<dbReference type="Pfam" id="PF00293">
    <property type="entry name" value="NUDIX"/>
    <property type="match status" value="1"/>
</dbReference>
<reference evidence="2" key="1">
    <citation type="submission" date="2021-06" db="EMBL/GenBank/DDBJ databases">
        <authorList>
            <person name="Rolland C."/>
        </authorList>
    </citation>
    <scope>NUCLEOTIDE SEQUENCE</scope>
    <source>
        <strain evidence="2">347.936635</strain>
    </source>
</reference>
<name>A0A8F8PQV6_9VIRU</name>
<evidence type="ECO:0000313" key="2">
    <source>
        <dbReference type="EMBL" id="QYA18489.1"/>
    </source>
</evidence>
<evidence type="ECO:0000259" key="1">
    <source>
        <dbReference type="PROSITE" id="PS51462"/>
    </source>
</evidence>
<sequence length="178" mass="19999">MNPELSALVPEGCGALLLDPTQNKCLMMERNPFYVNNTGSKLEYEYPGGKVDPEKDDESIPYASTAARELFEETGIVISIDQIRESPLVVSKSPAGKGVGLYVVTLCPDQIRSMETIRKEMLLKCQQSPTEIEARTFEWLSLEDVKHDSTNKTDRRLKLPIRAFNRILIALLISNKLI</sequence>
<dbReference type="InterPro" id="IPR000086">
    <property type="entry name" value="NUDIX_hydrolase_dom"/>
</dbReference>
<dbReference type="InterPro" id="IPR015797">
    <property type="entry name" value="NUDIX_hydrolase-like_dom_sf"/>
</dbReference>
<gene>
    <name evidence="2" type="ORF">KOM_12_220</name>
</gene>
<dbReference type="PROSITE" id="PS51462">
    <property type="entry name" value="NUDIX"/>
    <property type="match status" value="1"/>
</dbReference>
<accession>A0A8F8PQV6</accession>
<organism evidence="2">
    <name type="scientific">Clandestinovirus</name>
    <dbReference type="NCBI Taxonomy" id="2831644"/>
    <lineage>
        <taxon>Viruses</taxon>
    </lineage>
</organism>
<dbReference type="SUPFAM" id="SSF55811">
    <property type="entry name" value="Nudix"/>
    <property type="match status" value="1"/>
</dbReference>
<feature type="domain" description="Nudix hydrolase" evidence="1">
    <location>
        <begin position="8"/>
        <end position="163"/>
    </location>
</feature>
<dbReference type="Gene3D" id="3.90.79.10">
    <property type="entry name" value="Nucleoside Triphosphate Pyrophosphohydrolase"/>
    <property type="match status" value="1"/>
</dbReference>
<proteinExistence type="predicted"/>
<protein>
    <submittedName>
        <fullName evidence="2">Nudix protein</fullName>
    </submittedName>
</protein>
<dbReference type="CDD" id="cd02883">
    <property type="entry name" value="NUDIX_Hydrolase"/>
    <property type="match status" value="1"/>
</dbReference>
<dbReference type="EMBL" id="MZ420154">
    <property type="protein sequence ID" value="QYA18489.1"/>
    <property type="molecule type" value="Genomic_DNA"/>
</dbReference>